<reference evidence="1 2" key="1">
    <citation type="submission" date="2019-05" db="EMBL/GenBank/DDBJ databases">
        <title>Another draft genome of Portunus trituberculatus and its Hox gene families provides insights of decapod evolution.</title>
        <authorList>
            <person name="Jeong J.-H."/>
            <person name="Song I."/>
            <person name="Kim S."/>
            <person name="Choi T."/>
            <person name="Kim D."/>
            <person name="Ryu S."/>
            <person name="Kim W."/>
        </authorList>
    </citation>
    <scope>NUCLEOTIDE SEQUENCE [LARGE SCALE GENOMIC DNA]</scope>
    <source>
        <tissue evidence="1">Muscle</tissue>
    </source>
</reference>
<gene>
    <name evidence="1" type="ORF">E2C01_024146</name>
</gene>
<comment type="caution">
    <text evidence="1">The sequence shown here is derived from an EMBL/GenBank/DDBJ whole genome shotgun (WGS) entry which is preliminary data.</text>
</comment>
<dbReference type="Proteomes" id="UP000324222">
    <property type="component" value="Unassembled WGS sequence"/>
</dbReference>
<dbReference type="EMBL" id="VSRR010002332">
    <property type="protein sequence ID" value="MPC30874.1"/>
    <property type="molecule type" value="Genomic_DNA"/>
</dbReference>
<name>A0A5B7EDL1_PORTR</name>
<accession>A0A5B7EDL1</accession>
<sequence length="109" mass="12561">MTYDDVIERYDVVRAVTSQSPLKYEDSILKMSMAQYHIGHSIRPLPARRGTCQASRLVERHSGEMKPGSERGIKTLHHSERNFRRRRFVTTRVFHNYHSAGGPPLAPTQ</sequence>
<evidence type="ECO:0000313" key="1">
    <source>
        <dbReference type="EMBL" id="MPC30874.1"/>
    </source>
</evidence>
<dbReference type="AlphaFoldDB" id="A0A5B7EDL1"/>
<proteinExistence type="predicted"/>
<protein>
    <submittedName>
        <fullName evidence="1">Uncharacterized protein</fullName>
    </submittedName>
</protein>
<keyword evidence="2" id="KW-1185">Reference proteome</keyword>
<evidence type="ECO:0000313" key="2">
    <source>
        <dbReference type="Proteomes" id="UP000324222"/>
    </source>
</evidence>
<organism evidence="1 2">
    <name type="scientific">Portunus trituberculatus</name>
    <name type="common">Swimming crab</name>
    <name type="synonym">Neptunus trituberculatus</name>
    <dbReference type="NCBI Taxonomy" id="210409"/>
    <lineage>
        <taxon>Eukaryota</taxon>
        <taxon>Metazoa</taxon>
        <taxon>Ecdysozoa</taxon>
        <taxon>Arthropoda</taxon>
        <taxon>Crustacea</taxon>
        <taxon>Multicrustacea</taxon>
        <taxon>Malacostraca</taxon>
        <taxon>Eumalacostraca</taxon>
        <taxon>Eucarida</taxon>
        <taxon>Decapoda</taxon>
        <taxon>Pleocyemata</taxon>
        <taxon>Brachyura</taxon>
        <taxon>Eubrachyura</taxon>
        <taxon>Portunoidea</taxon>
        <taxon>Portunidae</taxon>
        <taxon>Portuninae</taxon>
        <taxon>Portunus</taxon>
    </lineage>
</organism>